<keyword evidence="7" id="KW-1185">Reference proteome</keyword>
<dbReference type="EMBL" id="CAJVPV010000679">
    <property type="protein sequence ID" value="CAG8469068.1"/>
    <property type="molecule type" value="Genomic_DNA"/>
</dbReference>
<dbReference type="PANTHER" id="PTHR13146">
    <property type="match status" value="1"/>
</dbReference>
<comment type="caution">
    <text evidence="6">The sequence shown here is derived from an EMBL/GenBank/DDBJ whole genome shotgun (WGS) entry which is preliminary data.</text>
</comment>
<gene>
    <name evidence="6" type="ORF">AMORRO_LOCUS1769</name>
</gene>
<dbReference type="Pfam" id="PF04142">
    <property type="entry name" value="Nuc_sug_transp"/>
    <property type="match status" value="1"/>
</dbReference>
<protein>
    <submittedName>
        <fullName evidence="6">3724_t:CDS:1</fullName>
    </submittedName>
</protein>
<feature type="transmembrane region" description="Helical" evidence="5">
    <location>
        <begin position="268"/>
        <end position="289"/>
    </location>
</feature>
<dbReference type="GO" id="GO:0015165">
    <property type="term" value="F:pyrimidine nucleotide-sugar transmembrane transporter activity"/>
    <property type="evidence" value="ECO:0007669"/>
    <property type="project" value="InterPro"/>
</dbReference>
<dbReference type="GO" id="GO:0000139">
    <property type="term" value="C:Golgi membrane"/>
    <property type="evidence" value="ECO:0007669"/>
    <property type="project" value="InterPro"/>
</dbReference>
<evidence type="ECO:0000313" key="6">
    <source>
        <dbReference type="EMBL" id="CAG8469068.1"/>
    </source>
</evidence>
<dbReference type="OrthoDB" id="29773at2759"/>
<evidence type="ECO:0000313" key="7">
    <source>
        <dbReference type="Proteomes" id="UP000789342"/>
    </source>
</evidence>
<feature type="transmembrane region" description="Helical" evidence="5">
    <location>
        <begin position="227"/>
        <end position="247"/>
    </location>
</feature>
<proteinExistence type="predicted"/>
<evidence type="ECO:0000256" key="3">
    <source>
        <dbReference type="ARBA" id="ARBA00022989"/>
    </source>
</evidence>
<keyword evidence="4 5" id="KW-0472">Membrane</keyword>
<dbReference type="InterPro" id="IPR012404">
    <property type="entry name" value="UCP036436"/>
</dbReference>
<keyword evidence="2 5" id="KW-0812">Transmembrane</keyword>
<comment type="subcellular location">
    <subcellularLocation>
        <location evidence="1">Membrane</location>
        <topology evidence="1">Multi-pass membrane protein</topology>
    </subcellularLocation>
</comment>
<feature type="transmembrane region" description="Helical" evidence="5">
    <location>
        <begin position="51"/>
        <end position="70"/>
    </location>
</feature>
<evidence type="ECO:0000256" key="2">
    <source>
        <dbReference type="ARBA" id="ARBA00022692"/>
    </source>
</evidence>
<dbReference type="SUPFAM" id="SSF103481">
    <property type="entry name" value="Multidrug resistance efflux transporter EmrE"/>
    <property type="match status" value="2"/>
</dbReference>
<dbReference type="InterPro" id="IPR007271">
    <property type="entry name" value="Nuc_sug_transpt"/>
</dbReference>
<evidence type="ECO:0000256" key="5">
    <source>
        <dbReference type="SAM" id="Phobius"/>
    </source>
</evidence>
<reference evidence="6" key="1">
    <citation type="submission" date="2021-06" db="EMBL/GenBank/DDBJ databases">
        <authorList>
            <person name="Kallberg Y."/>
            <person name="Tangrot J."/>
            <person name="Rosling A."/>
        </authorList>
    </citation>
    <scope>NUCLEOTIDE SEQUENCE</scope>
    <source>
        <strain evidence="6">CL551</strain>
    </source>
</reference>
<evidence type="ECO:0000256" key="1">
    <source>
        <dbReference type="ARBA" id="ARBA00004141"/>
    </source>
</evidence>
<accession>A0A9N8W0G5</accession>
<feature type="transmembrane region" description="Helical" evidence="5">
    <location>
        <begin position="309"/>
        <end position="328"/>
    </location>
</feature>
<keyword evidence="3 5" id="KW-1133">Transmembrane helix</keyword>
<dbReference type="PANTHER" id="PTHR13146:SF0">
    <property type="entry name" value="SOLUTE CARRIER FAMILY 35 MEMBER F6"/>
    <property type="match status" value="1"/>
</dbReference>
<dbReference type="Proteomes" id="UP000789342">
    <property type="component" value="Unassembled WGS sequence"/>
</dbReference>
<feature type="transmembrane region" description="Helical" evidence="5">
    <location>
        <begin position="168"/>
        <end position="190"/>
    </location>
</feature>
<name>A0A9N8W0G5_9GLOM</name>
<dbReference type="PIRSF" id="PIRSF036436">
    <property type="entry name" value="UCP036436"/>
    <property type="match status" value="1"/>
</dbReference>
<dbReference type="InterPro" id="IPR037185">
    <property type="entry name" value="EmrE-like"/>
</dbReference>
<evidence type="ECO:0000256" key="4">
    <source>
        <dbReference type="ARBA" id="ARBA00023136"/>
    </source>
</evidence>
<feature type="transmembrane region" description="Helical" evidence="5">
    <location>
        <begin position="114"/>
        <end position="136"/>
    </location>
</feature>
<feature type="transmembrane region" description="Helical" evidence="5">
    <location>
        <begin position="348"/>
        <end position="380"/>
    </location>
</feature>
<sequence length="412" mass="46313">MFGTTQFLVAGMLISGVCNTILNKLQDKQCISNCDDPTNSEYFEQPVWQTLNMFIGETMCFVVGYVALLWESRKAKQTYEPLEPPVALTQEVSEVEVTDEYLGPSEDLTGWKVLLFWLPTLCDIMGTTFMNVGLIYTTASVYQMLRGAVVLFTGTFSVLFLRKNLYPYHWFSLFLVVLGVSIVGMSSILFPTEKYDATDSSRILKSSDHPTTIVITSSTVSTESTESIIGVFFVLFAQIFTAAQFVIEEKIMERFRVKPLRAVGLEGIFGLMTVICGMLLLHLLIGISHPGGYFDVLTGFQQIISFKQIWISGILICFSIAFFNFFGLSVTRRISATARSTIDTSRIVFIWIVSLFLGWEAFSWLQVIGFIVLICGTFIFNNVMRPPPCFTVPSAARTNENQPLLPEDHEHN</sequence>
<organism evidence="6 7">
    <name type="scientific">Acaulospora morrowiae</name>
    <dbReference type="NCBI Taxonomy" id="94023"/>
    <lineage>
        <taxon>Eukaryota</taxon>
        <taxon>Fungi</taxon>
        <taxon>Fungi incertae sedis</taxon>
        <taxon>Mucoromycota</taxon>
        <taxon>Glomeromycotina</taxon>
        <taxon>Glomeromycetes</taxon>
        <taxon>Diversisporales</taxon>
        <taxon>Acaulosporaceae</taxon>
        <taxon>Acaulospora</taxon>
    </lineage>
</organism>
<feature type="transmembrane region" description="Helical" evidence="5">
    <location>
        <begin position="142"/>
        <end position="161"/>
    </location>
</feature>
<dbReference type="AlphaFoldDB" id="A0A9N8W0G5"/>